<organism evidence="3 4">
    <name type="scientific">Brassica napus</name>
    <name type="common">Rape</name>
    <dbReference type="NCBI Taxonomy" id="3708"/>
    <lineage>
        <taxon>Eukaryota</taxon>
        <taxon>Viridiplantae</taxon>
        <taxon>Streptophyta</taxon>
        <taxon>Embryophyta</taxon>
        <taxon>Tracheophyta</taxon>
        <taxon>Spermatophyta</taxon>
        <taxon>Magnoliopsida</taxon>
        <taxon>eudicotyledons</taxon>
        <taxon>Gunneridae</taxon>
        <taxon>Pentapetalae</taxon>
        <taxon>rosids</taxon>
        <taxon>malvids</taxon>
        <taxon>Brassicales</taxon>
        <taxon>Brassicaceae</taxon>
        <taxon>Brassiceae</taxon>
        <taxon>Brassica</taxon>
    </lineage>
</organism>
<dbReference type="SUPFAM" id="SSF46934">
    <property type="entry name" value="UBA-like"/>
    <property type="match status" value="1"/>
</dbReference>
<proteinExistence type="predicted"/>
<sequence>MADDKKVPPTMEEIHQKMISSFITKITSYSRDVARLFLEAHQWDIDAAVSDFNQVVSVAAARRNVPNPRDRDSRALPSNLGVDISVSSPPPIRLRSPRSPSHARNLFSREAIQRADNDFHEQENDLLNAAKESDDVERAPLPSSSRRLNSRSVSEILSDTPQLVRSIVTIWRNGFTLDDHPLSTLDDPDNAIFFEV</sequence>
<dbReference type="InterPro" id="IPR012989">
    <property type="entry name" value="SEP_domain"/>
</dbReference>
<name>A0ABQ8A160_BRANA</name>
<accession>A0ABQ8A160</accession>
<protein>
    <recommendedName>
        <fullName evidence="2">SEP domain-containing protein</fullName>
    </recommendedName>
</protein>
<feature type="region of interest" description="Disordered" evidence="1">
    <location>
        <begin position="63"/>
        <end position="103"/>
    </location>
</feature>
<dbReference type="Gene3D" id="1.10.8.10">
    <property type="entry name" value="DNA helicase RuvA subunit, C-terminal domain"/>
    <property type="match status" value="1"/>
</dbReference>
<dbReference type="SUPFAM" id="SSF102848">
    <property type="entry name" value="NSFL1 (p97 ATPase) cofactor p47, SEP domain"/>
    <property type="match status" value="1"/>
</dbReference>
<gene>
    <name evidence="3" type="ORF">HID58_062049</name>
</gene>
<comment type="caution">
    <text evidence="3">The sequence shown here is derived from an EMBL/GenBank/DDBJ whole genome shotgun (WGS) entry which is preliminary data.</text>
</comment>
<dbReference type="InterPro" id="IPR009060">
    <property type="entry name" value="UBA-like_sf"/>
</dbReference>
<evidence type="ECO:0000313" key="4">
    <source>
        <dbReference type="Proteomes" id="UP000824890"/>
    </source>
</evidence>
<dbReference type="PANTHER" id="PTHR23333:SF37">
    <property type="entry name" value="UBX DOMAIN-CONTAINING PROTEIN"/>
    <property type="match status" value="1"/>
</dbReference>
<evidence type="ECO:0000313" key="3">
    <source>
        <dbReference type="EMBL" id="KAH0885953.1"/>
    </source>
</evidence>
<dbReference type="Proteomes" id="UP000824890">
    <property type="component" value="Unassembled WGS sequence"/>
</dbReference>
<dbReference type="PANTHER" id="PTHR23333">
    <property type="entry name" value="UBX DOMAIN CONTAINING PROTEIN"/>
    <property type="match status" value="1"/>
</dbReference>
<dbReference type="Pfam" id="PF14555">
    <property type="entry name" value="UBA_4"/>
    <property type="match status" value="1"/>
</dbReference>
<dbReference type="PROSITE" id="PS51399">
    <property type="entry name" value="SEP"/>
    <property type="match status" value="1"/>
</dbReference>
<evidence type="ECO:0000256" key="1">
    <source>
        <dbReference type="SAM" id="MobiDB-lite"/>
    </source>
</evidence>
<dbReference type="InterPro" id="IPR036241">
    <property type="entry name" value="NSFL1C_SEP_dom_sf"/>
</dbReference>
<dbReference type="Gene3D" id="3.30.420.210">
    <property type="entry name" value="SEP domain"/>
    <property type="match status" value="1"/>
</dbReference>
<dbReference type="Pfam" id="PF08059">
    <property type="entry name" value="SEP"/>
    <property type="match status" value="1"/>
</dbReference>
<reference evidence="3 4" key="1">
    <citation type="submission" date="2021-05" db="EMBL/GenBank/DDBJ databases">
        <title>Genome Assembly of Synthetic Allotetraploid Brassica napus Reveals Homoeologous Exchanges between Subgenomes.</title>
        <authorList>
            <person name="Davis J.T."/>
        </authorList>
    </citation>
    <scope>NUCLEOTIDE SEQUENCE [LARGE SCALE GENOMIC DNA]</scope>
    <source>
        <strain evidence="4">cv. Da-Ae</strain>
        <tissue evidence="3">Seedling</tissue>
    </source>
</reference>
<dbReference type="CDD" id="cd14348">
    <property type="entry name" value="UBA_p47"/>
    <property type="match status" value="1"/>
</dbReference>
<keyword evidence="4" id="KW-1185">Reference proteome</keyword>
<evidence type="ECO:0000259" key="2">
    <source>
        <dbReference type="PROSITE" id="PS51399"/>
    </source>
</evidence>
<feature type="domain" description="SEP" evidence="2">
    <location>
        <begin position="163"/>
        <end position="196"/>
    </location>
</feature>
<dbReference type="EMBL" id="JAGKQM010000014">
    <property type="protein sequence ID" value="KAH0885953.1"/>
    <property type="molecule type" value="Genomic_DNA"/>
</dbReference>